<reference evidence="2 3" key="1">
    <citation type="submission" date="2016-06" db="EMBL/GenBank/DDBJ databases">
        <authorList>
            <consortium name="Pathogen Informatics"/>
        </authorList>
    </citation>
    <scope>NUCLEOTIDE SEQUENCE [LARGE SCALE GENOMIC DNA]</scope>
    <source>
        <strain evidence="2">PmlGA01</strain>
    </source>
</reference>
<dbReference type="Proteomes" id="UP000219799">
    <property type="component" value="Chromosome 14"/>
</dbReference>
<feature type="region of interest" description="Disordered" evidence="1">
    <location>
        <begin position="570"/>
        <end position="605"/>
    </location>
</feature>
<feature type="compositionally biased region" description="Polar residues" evidence="1">
    <location>
        <begin position="587"/>
        <end position="600"/>
    </location>
</feature>
<proteinExistence type="predicted"/>
<protein>
    <recommendedName>
        <fullName evidence="4">Enhancer of polycomb-like protein</fullName>
    </recommendedName>
</protein>
<dbReference type="GO" id="GO:0006357">
    <property type="term" value="P:regulation of transcription by RNA polymerase II"/>
    <property type="evidence" value="ECO:0007669"/>
    <property type="project" value="InterPro"/>
</dbReference>
<gene>
    <name evidence="2" type="primary">PmlGA01_140019400</name>
    <name evidence="2" type="ORF">PMLGA01_140019400</name>
</gene>
<feature type="region of interest" description="Disordered" evidence="1">
    <location>
        <begin position="535"/>
        <end position="558"/>
    </location>
</feature>
<dbReference type="PANTHER" id="PTHR14898">
    <property type="entry name" value="ENHANCER OF POLYCOMB"/>
    <property type="match status" value="1"/>
</dbReference>
<feature type="region of interest" description="Disordered" evidence="1">
    <location>
        <begin position="633"/>
        <end position="696"/>
    </location>
</feature>
<name>A0A1C3L2B4_PLAMA</name>
<evidence type="ECO:0000313" key="3">
    <source>
        <dbReference type="Proteomes" id="UP000219799"/>
    </source>
</evidence>
<evidence type="ECO:0000256" key="1">
    <source>
        <dbReference type="SAM" id="MobiDB-lite"/>
    </source>
</evidence>
<dbReference type="GO" id="GO:0035267">
    <property type="term" value="C:NuA4 histone acetyltransferase complex"/>
    <property type="evidence" value="ECO:0007669"/>
    <property type="project" value="InterPro"/>
</dbReference>
<dbReference type="InterPro" id="IPR024943">
    <property type="entry name" value="Enhancer_polycomb"/>
</dbReference>
<evidence type="ECO:0008006" key="4">
    <source>
        <dbReference type="Google" id="ProtNLM"/>
    </source>
</evidence>
<sequence>MTKGVGTHKNSKHKAIDINKKLLIIKSNDDIKKLIKKDNPSNDEITSLKAMLESSTQKEEKKKRNIVIPRFKICEDTNYKLKKFEKPTHYIRYELYRDQVTGIKLSDGCIIHYDLLKEDELFLESLNSYLNIHVNDEDFCKLIDKFEKLTGNSENKEEINFKDALKAAVDLKINYKTNIIKDIYTYWKAKRKKLGRPLLRMFWNNSQNILPHYSVFRSRVKEKMTLRKHKKKNSEIIVKMQELIDDFKRLDRILRKMKQRDEKKLLLLQLNSILFDQKKNEIKDKTYVCPMWNYFKDYKMEKIYKKFKKDKYYKSLYSNTNTNNNNSNNNYSNSINKYNYNYNSCNNGYSNSYNNSFNSSSFNVKSKLNSKYSDNSNPQITSKYNSNSTFNFNNNYTNFTSFTNFNSFTNLTNFTSCSNECIVNKKIMKKAKHSGSCEHLNLFKINPNEYKNVVLIKRRGRSNRIWIDRKYVDDINNEDLMCCDLSYAFNDLVDASLCLKRNYEEDMCNYIAGTQKHIPIKLNIKSGDLKNLDSNFFSNNKNMNKQNEEKDTDKDDNKNGEILYEKCEEVKREKKRKRKEEHKKNSSHCQSNNLHSSTVQEEVDVPDKHSHAFVDHSNYKSYYVIDSAKSTATVNNNNNSSHYNNNDSINNNRNGSNNDNVSKNNNNKNSESNKYESSKYESKKYESSKYESNKYESNKYENNKYESNKYESNKYESNKYENNKYKGRMLSSASVNKTANECISGKTNGNCVLGDIVKDGTTIKTVNEDGLNMLEPNDKNESNSSLYNYSQQHYKTIFHFEDMINPLINKDNYIFCLSKYACVQKRILFYLENMLNFDNFRSRKKEVNRNSTQNELVNTLTAKVVKGKNNKESNCDELTIT</sequence>
<feature type="compositionally biased region" description="Low complexity" evidence="1">
    <location>
        <begin position="635"/>
        <end position="670"/>
    </location>
</feature>
<evidence type="ECO:0000313" key="2">
    <source>
        <dbReference type="EMBL" id="SBT80700.1"/>
    </source>
</evidence>
<organism evidence="2 3">
    <name type="scientific">Plasmodium malariae</name>
    <dbReference type="NCBI Taxonomy" id="5858"/>
    <lineage>
        <taxon>Eukaryota</taxon>
        <taxon>Sar</taxon>
        <taxon>Alveolata</taxon>
        <taxon>Apicomplexa</taxon>
        <taxon>Aconoidasida</taxon>
        <taxon>Haemosporida</taxon>
        <taxon>Plasmodiidae</taxon>
        <taxon>Plasmodium</taxon>
        <taxon>Plasmodium (Plasmodium)</taxon>
    </lineage>
</organism>
<dbReference type="VEuPathDB" id="PlasmoDB:PmUG01_14033600"/>
<feature type="compositionally biased region" description="Basic and acidic residues" evidence="1">
    <location>
        <begin position="671"/>
        <end position="696"/>
    </location>
</feature>
<dbReference type="EMBL" id="LT594502">
    <property type="protein sequence ID" value="SBT80700.1"/>
    <property type="molecule type" value="Genomic_DNA"/>
</dbReference>
<dbReference type="AlphaFoldDB" id="A0A1C3L2B4"/>
<feature type="compositionally biased region" description="Low complexity" evidence="1">
    <location>
        <begin position="535"/>
        <end position="545"/>
    </location>
</feature>
<feature type="compositionally biased region" description="Basic and acidic residues" evidence="1">
    <location>
        <begin position="546"/>
        <end position="558"/>
    </location>
</feature>
<accession>A0A1C3L2B4</accession>